<keyword evidence="4" id="KW-1133">Transmembrane helix</keyword>
<sequence length="191" mass="20832">MATVEPPGSGKTGPIVGGVAFGSAMLLAFLMLWESSSKPILIVYPDRLAGGLPTVCDGLTRHVTTTPIVVGERWTLEKCERETAAAVVRVQVRLIRCFKDTPPQSVFDAASSHAWNLGAGATCGSAAMKAWNRGDYPLGCRRLYVSDGGRMVWSYVKTGKRLANGQPEYRFVRGLQNRRRAEDKLCMRDVA</sequence>
<feature type="transmembrane region" description="Helical" evidence="4">
    <location>
        <begin position="15"/>
        <end position="33"/>
    </location>
</feature>
<dbReference type="SUPFAM" id="SSF53955">
    <property type="entry name" value="Lysozyme-like"/>
    <property type="match status" value="1"/>
</dbReference>
<organism evidence="5 6">
    <name type="scientific">Luteimonas terricola</name>
    <dbReference type="NCBI Taxonomy" id="645597"/>
    <lineage>
        <taxon>Bacteria</taxon>
        <taxon>Pseudomonadati</taxon>
        <taxon>Pseudomonadota</taxon>
        <taxon>Gammaproteobacteria</taxon>
        <taxon>Lysobacterales</taxon>
        <taxon>Lysobacteraceae</taxon>
        <taxon>Luteimonas</taxon>
    </lineage>
</organism>
<keyword evidence="3" id="KW-0326">Glycosidase</keyword>
<keyword evidence="1 3" id="KW-0929">Antimicrobial</keyword>
<dbReference type="InterPro" id="IPR023347">
    <property type="entry name" value="Lysozyme_dom_sf"/>
</dbReference>
<comment type="similarity">
    <text evidence="3">Belongs to the glycosyl hydrolase 24 family.</text>
</comment>
<dbReference type="PANTHER" id="PTHR38107:SF3">
    <property type="entry name" value="LYSOZYME RRRD-RELATED"/>
    <property type="match status" value="1"/>
</dbReference>
<evidence type="ECO:0000313" key="5">
    <source>
        <dbReference type="EMBL" id="GGK08705.1"/>
    </source>
</evidence>
<evidence type="ECO:0000256" key="4">
    <source>
        <dbReference type="SAM" id="Phobius"/>
    </source>
</evidence>
<gene>
    <name evidence="5" type="ORF">GCM10011394_17610</name>
</gene>
<dbReference type="Gene3D" id="1.10.530.40">
    <property type="match status" value="1"/>
</dbReference>
<keyword evidence="3" id="KW-0378">Hydrolase</keyword>
<protein>
    <recommendedName>
        <fullName evidence="3">Lysozyme</fullName>
        <ecNumber evidence="3">3.2.1.17</ecNumber>
    </recommendedName>
</protein>
<evidence type="ECO:0000313" key="6">
    <source>
        <dbReference type="Proteomes" id="UP000599009"/>
    </source>
</evidence>
<comment type="catalytic activity">
    <reaction evidence="3">
        <text>Hydrolysis of (1-&gt;4)-beta-linkages between N-acetylmuramic acid and N-acetyl-D-glucosamine residues in a peptidoglycan and between N-acetyl-D-glucosamine residues in chitodextrins.</text>
        <dbReference type="EC" id="3.2.1.17"/>
    </reaction>
</comment>
<dbReference type="Pfam" id="PF00959">
    <property type="entry name" value="Phage_lysozyme"/>
    <property type="match status" value="1"/>
</dbReference>
<dbReference type="EMBL" id="BMME01000001">
    <property type="protein sequence ID" value="GGK08705.1"/>
    <property type="molecule type" value="Genomic_DNA"/>
</dbReference>
<keyword evidence="6" id="KW-1185">Reference proteome</keyword>
<keyword evidence="4" id="KW-0472">Membrane</keyword>
<dbReference type="InterPro" id="IPR051018">
    <property type="entry name" value="Bacteriophage_GH24"/>
</dbReference>
<dbReference type="EC" id="3.2.1.17" evidence="3"/>
<dbReference type="PANTHER" id="PTHR38107">
    <property type="match status" value="1"/>
</dbReference>
<evidence type="ECO:0000256" key="1">
    <source>
        <dbReference type="ARBA" id="ARBA00022529"/>
    </source>
</evidence>
<keyword evidence="2 3" id="KW-0081">Bacteriolytic enzyme</keyword>
<accession>A0ABQ2EHT7</accession>
<dbReference type="Proteomes" id="UP000599009">
    <property type="component" value="Unassembled WGS sequence"/>
</dbReference>
<keyword evidence="4" id="KW-0812">Transmembrane</keyword>
<reference evidence="6" key="1">
    <citation type="journal article" date="2019" name="Int. J. Syst. Evol. Microbiol.">
        <title>The Global Catalogue of Microorganisms (GCM) 10K type strain sequencing project: providing services to taxonomists for standard genome sequencing and annotation.</title>
        <authorList>
            <consortium name="The Broad Institute Genomics Platform"/>
            <consortium name="The Broad Institute Genome Sequencing Center for Infectious Disease"/>
            <person name="Wu L."/>
            <person name="Ma J."/>
        </authorList>
    </citation>
    <scope>NUCLEOTIDE SEQUENCE [LARGE SCALE GENOMIC DNA]</scope>
    <source>
        <strain evidence="6">CGMCC 1.8985</strain>
    </source>
</reference>
<comment type="caution">
    <text evidence="5">The sequence shown here is derived from an EMBL/GenBank/DDBJ whole genome shotgun (WGS) entry which is preliminary data.</text>
</comment>
<dbReference type="InterPro" id="IPR002196">
    <property type="entry name" value="Glyco_hydro_24"/>
</dbReference>
<evidence type="ECO:0000256" key="2">
    <source>
        <dbReference type="ARBA" id="ARBA00022638"/>
    </source>
</evidence>
<dbReference type="RefSeq" id="WP_132984697.1">
    <property type="nucleotide sequence ID" value="NZ_BMME01000001.1"/>
</dbReference>
<evidence type="ECO:0000256" key="3">
    <source>
        <dbReference type="RuleBase" id="RU003788"/>
    </source>
</evidence>
<name>A0ABQ2EHT7_9GAMM</name>
<dbReference type="InterPro" id="IPR023346">
    <property type="entry name" value="Lysozyme-like_dom_sf"/>
</dbReference>
<proteinExistence type="inferred from homology"/>